<dbReference type="PANTHER" id="PTHR11451:SF46">
    <property type="entry name" value="THREONINE--TRNA LIGASE"/>
    <property type="match status" value="1"/>
</dbReference>
<dbReference type="HOGENOM" id="CLU_238255_0_0_1"/>
<evidence type="ECO:0000256" key="9">
    <source>
        <dbReference type="ARBA" id="ARBA00023146"/>
    </source>
</evidence>
<dbReference type="InterPro" id="IPR012675">
    <property type="entry name" value="Beta-grasp_dom_sf"/>
</dbReference>
<feature type="domain" description="C2H2-type" evidence="15">
    <location>
        <begin position="1046"/>
        <end position="1078"/>
    </location>
</feature>
<dbReference type="VEuPathDB" id="FungiDB:PEXP_078020"/>
<evidence type="ECO:0000256" key="8">
    <source>
        <dbReference type="ARBA" id="ARBA00022917"/>
    </source>
</evidence>
<dbReference type="FunFam" id="3.40.50.800:FF:000003">
    <property type="entry name" value="Threonine--tRNA ligase 2, cytoplasmic"/>
    <property type="match status" value="1"/>
</dbReference>
<dbReference type="Proteomes" id="UP000030143">
    <property type="component" value="Unassembled WGS sequence"/>
</dbReference>
<dbReference type="InterPro" id="IPR047246">
    <property type="entry name" value="ThrRS_anticodon"/>
</dbReference>
<dbReference type="SMART" id="SM00355">
    <property type="entry name" value="ZnF_C2H2"/>
    <property type="match status" value="9"/>
</dbReference>
<feature type="domain" description="C2H2-type" evidence="15">
    <location>
        <begin position="808"/>
        <end position="841"/>
    </location>
</feature>
<feature type="compositionally biased region" description="Basic and acidic residues" evidence="14">
    <location>
        <begin position="580"/>
        <end position="600"/>
    </location>
</feature>
<dbReference type="Pfam" id="PF07973">
    <property type="entry name" value="tRNA_SAD"/>
    <property type="match status" value="1"/>
</dbReference>
<proteinExistence type="inferred from homology"/>
<dbReference type="STRING" id="27334.A0A0A2K8Y7"/>
<dbReference type="Gene3D" id="3.30.930.10">
    <property type="entry name" value="Bira Bifunctional Protein, Domain 2"/>
    <property type="match status" value="1"/>
</dbReference>
<dbReference type="Pfam" id="PF03129">
    <property type="entry name" value="HGTP_anticodon"/>
    <property type="match status" value="1"/>
</dbReference>
<dbReference type="GO" id="GO:0005739">
    <property type="term" value="C:mitochondrion"/>
    <property type="evidence" value="ECO:0007669"/>
    <property type="project" value="TreeGrafter"/>
</dbReference>
<dbReference type="GO" id="GO:0005524">
    <property type="term" value="F:ATP binding"/>
    <property type="evidence" value="ECO:0007669"/>
    <property type="project" value="UniProtKB-KW"/>
</dbReference>
<dbReference type="InterPro" id="IPR004154">
    <property type="entry name" value="Anticodon-bd"/>
</dbReference>
<feature type="compositionally biased region" description="Basic and acidic residues" evidence="14">
    <location>
        <begin position="1"/>
        <end position="10"/>
    </location>
</feature>
<dbReference type="InterPro" id="IPR006195">
    <property type="entry name" value="aa-tRNA-synth_II"/>
</dbReference>
<feature type="domain" description="C2H2-type" evidence="15">
    <location>
        <begin position="776"/>
        <end position="809"/>
    </location>
</feature>
<dbReference type="GO" id="GO:0004829">
    <property type="term" value="F:threonine-tRNA ligase activity"/>
    <property type="evidence" value="ECO:0007669"/>
    <property type="project" value="UniProtKB-EC"/>
</dbReference>
<evidence type="ECO:0000313" key="18">
    <source>
        <dbReference type="EMBL" id="KGO49863.1"/>
    </source>
</evidence>
<evidence type="ECO:0000256" key="2">
    <source>
        <dbReference type="ARBA" id="ARBA00008226"/>
    </source>
</evidence>
<evidence type="ECO:0000256" key="14">
    <source>
        <dbReference type="SAM" id="MobiDB-lite"/>
    </source>
</evidence>
<dbReference type="Pfam" id="PF00587">
    <property type="entry name" value="tRNA-synt_2b"/>
    <property type="match status" value="1"/>
</dbReference>
<evidence type="ECO:0000256" key="13">
    <source>
        <dbReference type="PROSITE-ProRule" id="PRU00042"/>
    </source>
</evidence>
<dbReference type="InterPro" id="IPR036621">
    <property type="entry name" value="Anticodon-bd_dom_sf"/>
</dbReference>
<dbReference type="CDD" id="cd00860">
    <property type="entry name" value="ThrRS_anticodon"/>
    <property type="match status" value="1"/>
</dbReference>
<dbReference type="CDD" id="cd00771">
    <property type="entry name" value="ThrRS_core"/>
    <property type="match status" value="1"/>
</dbReference>
<evidence type="ECO:0000259" key="15">
    <source>
        <dbReference type="PROSITE" id="PS50157"/>
    </source>
</evidence>
<accession>A0A0A2K8Y7</accession>
<dbReference type="SUPFAM" id="SSF81271">
    <property type="entry name" value="TGS-like"/>
    <property type="match status" value="1"/>
</dbReference>
<dbReference type="Pfam" id="PF02824">
    <property type="entry name" value="TGS"/>
    <property type="match status" value="1"/>
</dbReference>
<feature type="region of interest" description="Disordered" evidence="14">
    <location>
        <begin position="1343"/>
        <end position="1381"/>
    </location>
</feature>
<dbReference type="GeneID" id="27683186"/>
<dbReference type="FunFam" id="3.30.980.10:FF:000005">
    <property type="entry name" value="Threonyl-tRNA synthetase, mitochondrial"/>
    <property type="match status" value="1"/>
</dbReference>
<dbReference type="EMBL" id="JQFZ01000372">
    <property type="protein sequence ID" value="KGO49863.1"/>
    <property type="molecule type" value="Genomic_DNA"/>
</dbReference>
<dbReference type="PANTHER" id="PTHR11451">
    <property type="entry name" value="THREONINE-TRNA LIGASE"/>
    <property type="match status" value="1"/>
</dbReference>
<evidence type="ECO:0000259" key="16">
    <source>
        <dbReference type="PROSITE" id="PS50862"/>
    </source>
</evidence>
<keyword evidence="9 18" id="KW-0030">Aminoacyl-tRNA synthetase</keyword>
<dbReference type="SUPFAM" id="SSF55681">
    <property type="entry name" value="Class II aaRS and biotin synthetases"/>
    <property type="match status" value="1"/>
</dbReference>
<comment type="catalytic activity">
    <reaction evidence="11">
        <text>tRNA(Thr) + L-threonine + ATP = L-threonyl-tRNA(Thr) + AMP + diphosphate + H(+)</text>
        <dbReference type="Rhea" id="RHEA:24624"/>
        <dbReference type="Rhea" id="RHEA-COMP:9670"/>
        <dbReference type="Rhea" id="RHEA-COMP:9704"/>
        <dbReference type="ChEBI" id="CHEBI:15378"/>
        <dbReference type="ChEBI" id="CHEBI:30616"/>
        <dbReference type="ChEBI" id="CHEBI:33019"/>
        <dbReference type="ChEBI" id="CHEBI:57926"/>
        <dbReference type="ChEBI" id="CHEBI:78442"/>
        <dbReference type="ChEBI" id="CHEBI:78534"/>
        <dbReference type="ChEBI" id="CHEBI:456215"/>
        <dbReference type="EC" id="6.1.1.3"/>
    </reaction>
</comment>
<keyword evidence="4" id="KW-0963">Cytoplasm</keyword>
<feature type="domain" description="Aminoacyl-transfer RNA synthetases class-II family profile" evidence="16">
    <location>
        <begin position="309"/>
        <end position="633"/>
    </location>
</feature>
<evidence type="ECO:0000256" key="12">
    <source>
        <dbReference type="ARBA" id="ARBA00072369"/>
    </source>
</evidence>
<comment type="similarity">
    <text evidence="2">Belongs to the class-II aminoacyl-tRNA synthetase family.</text>
</comment>
<evidence type="ECO:0000256" key="7">
    <source>
        <dbReference type="ARBA" id="ARBA00022840"/>
    </source>
</evidence>
<feature type="region of interest" description="Disordered" evidence="14">
    <location>
        <begin position="580"/>
        <end position="603"/>
    </location>
</feature>
<dbReference type="HAMAP" id="MF_00184">
    <property type="entry name" value="Thr_tRNA_synth"/>
    <property type="match status" value="1"/>
</dbReference>
<feature type="domain" description="C2H2-type" evidence="15">
    <location>
        <begin position="1088"/>
        <end position="1121"/>
    </location>
</feature>
<evidence type="ECO:0000313" key="19">
    <source>
        <dbReference type="Proteomes" id="UP000030143"/>
    </source>
</evidence>
<dbReference type="FunFam" id="3.30.930.10:FF:000019">
    <property type="entry name" value="Threonine--tRNA ligase"/>
    <property type="match status" value="1"/>
</dbReference>
<dbReference type="InterPro" id="IPR002320">
    <property type="entry name" value="Thr-tRNA-ligase_IIa"/>
</dbReference>
<dbReference type="PROSITE" id="PS50862">
    <property type="entry name" value="AA_TRNA_LIGASE_II"/>
    <property type="match status" value="1"/>
</dbReference>
<dbReference type="InterPro" id="IPR013087">
    <property type="entry name" value="Znf_C2H2_type"/>
</dbReference>
<evidence type="ECO:0000259" key="17">
    <source>
        <dbReference type="PROSITE" id="PS51880"/>
    </source>
</evidence>
<dbReference type="GO" id="GO:0006435">
    <property type="term" value="P:threonyl-tRNA aminoacylation"/>
    <property type="evidence" value="ECO:0007669"/>
    <property type="project" value="InterPro"/>
</dbReference>
<dbReference type="InterPro" id="IPR004095">
    <property type="entry name" value="TGS"/>
</dbReference>
<keyword evidence="13" id="KW-0862">Zinc</keyword>
<dbReference type="PRINTS" id="PR01047">
    <property type="entry name" value="TRNASYNTHTHR"/>
</dbReference>
<keyword evidence="5" id="KW-0436">Ligase</keyword>
<evidence type="ECO:0000256" key="10">
    <source>
        <dbReference type="ARBA" id="ARBA00031900"/>
    </source>
</evidence>
<dbReference type="Gene3D" id="3.30.160.60">
    <property type="entry name" value="Classic Zinc Finger"/>
    <property type="match status" value="2"/>
</dbReference>
<dbReference type="RefSeq" id="XP_016593252.1">
    <property type="nucleotide sequence ID" value="XM_016747765.1"/>
</dbReference>
<feature type="compositionally biased region" description="Acidic residues" evidence="14">
    <location>
        <begin position="1346"/>
        <end position="1379"/>
    </location>
</feature>
<dbReference type="CDD" id="cd01667">
    <property type="entry name" value="TGS_ThrRS"/>
    <property type="match status" value="1"/>
</dbReference>
<dbReference type="InterPro" id="IPR033728">
    <property type="entry name" value="ThrRS_core"/>
</dbReference>
<evidence type="ECO:0000256" key="5">
    <source>
        <dbReference type="ARBA" id="ARBA00022598"/>
    </source>
</evidence>
<keyword evidence="7" id="KW-0067">ATP-binding</keyword>
<dbReference type="PROSITE" id="PS51880">
    <property type="entry name" value="TGS"/>
    <property type="match status" value="1"/>
</dbReference>
<evidence type="ECO:0000256" key="3">
    <source>
        <dbReference type="ARBA" id="ARBA00013163"/>
    </source>
</evidence>
<dbReference type="InterPro" id="IPR002314">
    <property type="entry name" value="aa-tRNA-synt_IIb"/>
</dbReference>
<dbReference type="GO" id="GO:0008270">
    <property type="term" value="F:zinc ion binding"/>
    <property type="evidence" value="ECO:0007669"/>
    <property type="project" value="UniProtKB-KW"/>
</dbReference>
<protein>
    <recommendedName>
        <fullName evidence="12">Probable threonine--tRNA ligase, cytoplasmic</fullName>
        <ecNumber evidence="3">6.1.1.3</ecNumber>
    </recommendedName>
    <alternativeName>
        <fullName evidence="10">Threonyl-tRNA synthetase</fullName>
    </alternativeName>
</protein>
<keyword evidence="8" id="KW-0648">Protein biosynthesis</keyword>
<dbReference type="InterPro" id="IPR012676">
    <property type="entry name" value="TGS-like"/>
</dbReference>
<sequence length="1794" mass="203821">MASESPKDLPVRPAAEAQANNASEAASAPPNDAKAKSKQAPSPDTLPEFMIERNNLFEELWQQYLEETKTRPHPEINVTLDIGDGNPPSSVPAKAFETTPGSFLRDVPKDLSANIVIAKVDGELWDLNRPLEKDCSVLLVPFSNPEAREVFWHSSAHTLGEACECHYKALLSHGPPTPQGFFYDMAMPNGEVVREADWKVLDTKAARIFKEKQSFDRLDVSKENLKKMFAYSKYKLHYIDKLVTGESSTVYRCGTLVDLCRGPHIQNTGKIKTFKIMQNSSAYFLGDQSNDSLQRIRGVAFPDKKQMAEHLKFLEEAEKRNHLRIGKEQELFFFDEVSPGCPFLLPNGTKILNQIQSLLRSEYRKRGYQEVQTPNMYDVSIWKTSGHWAHYKEDMFKLDVEKREWALKPMNCPGHFALFAHRERSYRELPMRIADFGVLHRNEASGALSGLTRVRRFQQDDGHIICKFSDIMSEVEGLFDFLQSIYGLFGFTFKLKLSTRPEKYMGSLETWDHAEDQLKQALTKFKGNDWIINEGDGAFYGPKIDITIADALKREFQCATIQLDYQAPLNFKLEYQTDGSREKNTEVDAKEGEPKSDDLPPGRARPVVIHRAIIGSFERFLGILIEHFGGKWPFWISPRQILIVPVMPALNDYAEELQRILQADKLNVDVDVSGNTLQKKIRTGQLAQYNFIFVVGAQEKESRTVNIRNRDDPATQNKGIMVPLEEARLKLRALRKERRLENTLQASFYYSLYQHLNTLISLQTTFLHASMEGDKFPCPLAEELECDSTFSRKQDATRHVNQVHSRHFPCPRAGDLNCRKKFHSEDAANDHATSAHDEREPCPCPRADDLECKETLYSKTSAQRHANEAHKGIKWACPRAEELDCQLMFDSKMKAHQHSQRDHERVKWPCPHASELDCDKMFFSERNANIHAEGVHNPSRWPCPHADDLNCPNTYAFQKDAIKHGKYAHETEIVEWPCPLAEEEGCDVTFRSKRSAQMHAKVIHSDKETRKRFPCPLANEFNCKKTFSLKGNAKVHSQNAHEKLKWPCPFAKEGCTKDFTTKNGAAVHATRFHTDEGPSSSLRKAEGFPCPSATVFDCDRTFATSRHAERHNREMHEGAEWPCPLADEEECTLKFTNESNSIRHAHTMHGVKKRVKPCPCPRAKEENCPKTFSSRRAAKDHAIAKHGKFQPDQSFIAAWPRISLDIPLRDLDGEVIPDNIPQPSFMDGKWTCPHAGCTTTYLSPRRITNHYLSAHKGAHWPCQHVEQFGCEQTFVTIYEAKQHVDQHFVRPKWVCQYPRCLSQIQGRKQSQFHALSHYKLHVKRGHIQDGQCKPLLVLSSLPGDNVETEDEVGDSEDENDGDGEDSESESEDDELDESVGAEPTAEAAAAWLGSPPKKQKILREAAQSDGLIHLGLKCPGPERVVDGLVIGTQVCPHNAIISFETGTFYKDRLRDRVGLKARCAPCNGRFMFNEFLRVRFLEAGADQKTCHYKSCVGVLWEGSKLCQKHFLAWKPGLPGEDDMKKMKSLFDQATSVQWYPETKVMADIIRRIESDNKAKIPASEVVNIDLEFSFYSQEVLQVGLADLAGNKVLDCLTQYGEGIIAPSSSRLSAPATWRQQNHAAKVKRYYTQDGKLNAKRVVEKLREANISQDTKFMSWASWGFDLSFLRDWLDDEGFSDVLPGDENLCLLYHEFRVNIKRVLGTNCYGGKSFPLSLPTFYPVIFGTNDPLSGRNHHALVDSQQLSRLTNLFVDLCKPPNKRGGIETLRLGKRQRGLEEYLPNLSIHNKRAKGS</sequence>
<comment type="subcellular location">
    <subcellularLocation>
        <location evidence="1">Cytoplasm</location>
    </subcellularLocation>
</comment>
<dbReference type="Gene3D" id="3.10.20.30">
    <property type="match status" value="1"/>
</dbReference>
<dbReference type="InterPro" id="IPR018163">
    <property type="entry name" value="Thr/Ala-tRNA-synth_IIc_edit"/>
</dbReference>
<keyword evidence="13" id="KW-0479">Metal-binding</keyword>
<dbReference type="EC" id="6.1.1.3" evidence="3"/>
<name>A0A0A2K8Y7_PENEN</name>
<keyword evidence="13" id="KW-0863">Zinc-finger</keyword>
<dbReference type="SUPFAM" id="SSF52954">
    <property type="entry name" value="Class II aaRS ABD-related"/>
    <property type="match status" value="1"/>
</dbReference>
<gene>
    <name evidence="18" type="ORF">PEX2_104960</name>
</gene>
<dbReference type="InterPro" id="IPR045864">
    <property type="entry name" value="aa-tRNA-synth_II/BPL/LPL"/>
</dbReference>
<keyword evidence="6" id="KW-0547">Nucleotide-binding</keyword>
<feature type="domain" description="TGS" evidence="17">
    <location>
        <begin position="74"/>
        <end position="141"/>
    </location>
</feature>
<evidence type="ECO:0000256" key="6">
    <source>
        <dbReference type="ARBA" id="ARBA00022741"/>
    </source>
</evidence>
<dbReference type="InterPro" id="IPR012947">
    <property type="entry name" value="tRNA_SAD"/>
</dbReference>
<evidence type="ECO:0000256" key="1">
    <source>
        <dbReference type="ARBA" id="ARBA00004496"/>
    </source>
</evidence>
<dbReference type="Gene3D" id="3.30.980.10">
    <property type="entry name" value="Threonyl-trna Synthetase, Chain A, domain 2"/>
    <property type="match status" value="1"/>
</dbReference>
<evidence type="ECO:0000256" key="11">
    <source>
        <dbReference type="ARBA" id="ARBA00049515"/>
    </source>
</evidence>
<comment type="caution">
    <text evidence="18">The sequence shown here is derived from an EMBL/GenBank/DDBJ whole genome shotgun (WGS) entry which is preliminary data.</text>
</comment>
<dbReference type="NCBIfam" id="TIGR00418">
    <property type="entry name" value="thrS"/>
    <property type="match status" value="1"/>
</dbReference>
<organism evidence="18 19">
    <name type="scientific">Penicillium expansum</name>
    <name type="common">Blue mold rot fungus</name>
    <dbReference type="NCBI Taxonomy" id="27334"/>
    <lineage>
        <taxon>Eukaryota</taxon>
        <taxon>Fungi</taxon>
        <taxon>Dikarya</taxon>
        <taxon>Ascomycota</taxon>
        <taxon>Pezizomycotina</taxon>
        <taxon>Eurotiomycetes</taxon>
        <taxon>Eurotiomycetidae</taxon>
        <taxon>Eurotiales</taxon>
        <taxon>Aspergillaceae</taxon>
        <taxon>Penicillium</taxon>
    </lineage>
</organism>
<feature type="compositionally biased region" description="Low complexity" evidence="14">
    <location>
        <begin position="13"/>
        <end position="32"/>
    </location>
</feature>
<dbReference type="Gene3D" id="3.40.50.800">
    <property type="entry name" value="Anticodon-binding domain"/>
    <property type="match status" value="1"/>
</dbReference>
<dbReference type="SUPFAM" id="SSF55186">
    <property type="entry name" value="ThrRS/AlaRS common domain"/>
    <property type="match status" value="1"/>
</dbReference>
<dbReference type="SMART" id="SM00863">
    <property type="entry name" value="tRNA_SAD"/>
    <property type="match status" value="1"/>
</dbReference>
<keyword evidence="19" id="KW-1185">Reference proteome</keyword>
<evidence type="ECO:0000256" key="4">
    <source>
        <dbReference type="ARBA" id="ARBA00022490"/>
    </source>
</evidence>
<reference evidence="18 19" key="1">
    <citation type="journal article" date="2015" name="Mol. Plant Microbe Interact.">
        <title>Genome, transcriptome, and functional analyses of Penicillium expansum provide new insights into secondary metabolism and pathogenicity.</title>
        <authorList>
            <person name="Ballester A.R."/>
            <person name="Marcet-Houben M."/>
            <person name="Levin E."/>
            <person name="Sela N."/>
            <person name="Selma-Lazaro C."/>
            <person name="Carmona L."/>
            <person name="Wisniewski M."/>
            <person name="Droby S."/>
            <person name="Gonzalez-Candelas L."/>
            <person name="Gabaldon T."/>
        </authorList>
    </citation>
    <scope>NUCLEOTIDE SEQUENCE [LARGE SCALE GENOMIC DNA]</scope>
    <source>
        <strain evidence="18 19">MD-8</strain>
    </source>
</reference>
<dbReference type="PROSITE" id="PS50157">
    <property type="entry name" value="ZINC_FINGER_C2H2_2"/>
    <property type="match status" value="4"/>
</dbReference>
<feature type="region of interest" description="Disordered" evidence="14">
    <location>
        <begin position="1"/>
        <end position="46"/>
    </location>
</feature>